<feature type="modified residue" description="N6-(pyridoxal phosphate)lysine" evidence="6">
    <location>
        <position position="123"/>
    </location>
</feature>
<evidence type="ECO:0000313" key="8">
    <source>
        <dbReference type="EMBL" id="MBJ7596974.1"/>
    </source>
</evidence>
<evidence type="ECO:0000259" key="7">
    <source>
        <dbReference type="Pfam" id="PF00291"/>
    </source>
</evidence>
<accession>A0A934N7X0</accession>
<gene>
    <name evidence="8" type="primary">thrC</name>
    <name evidence="8" type="ORF">JF922_02655</name>
</gene>
<sequence>MSWSSSESPARVLGLRCLRCGTEYPPGPLFKGCPNCLSEGLPTNLTVVYDMEVVKRRFDPRKLDDRAPGIWRFAELLPARLENAVSLGEGMTPLLHAPALGRRLGLEHLYLKDESRNPTGSFKDRLASSAVSMARQVGARVVTGSSSGNAGAATAAYSARAGLPCVIFTTQQFPVAMRTQMAVYGTKMIATPTIYDRWRLVEGCVDEYGWFPVTVFVYPLVGSNCYGIEGYKTIAYEVVEQLGRVPDKVVMPVGAGDAFSGAWKGFKEYRELGFTDRVPAMVAAEVFHPLENALEKGLDHLEEMPWGPSVAISVALNTSAFQALNVLRESGGAACSSDDAETIAMQRELAETEGVFAELSSVISLCAVKRLVAEGQIRSDERVVAFLTSTGLKDPETTAAHLPPVPLIEPNLEAMSAALRETYGFEIAQRV</sequence>
<dbReference type="SUPFAM" id="SSF53686">
    <property type="entry name" value="Tryptophan synthase beta subunit-like PLP-dependent enzymes"/>
    <property type="match status" value="1"/>
</dbReference>
<proteinExistence type="inferred from homology"/>
<dbReference type="InterPro" id="IPR004450">
    <property type="entry name" value="Thr_synthase-like"/>
</dbReference>
<protein>
    <recommendedName>
        <fullName evidence="5">Threonine synthase</fullName>
        <ecNumber evidence="5">4.2.3.1</ecNumber>
    </recommendedName>
</protein>
<keyword evidence="9" id="KW-1185">Reference proteome</keyword>
<dbReference type="InterPro" id="IPR050147">
    <property type="entry name" value="Ser/Thr_Dehydratase"/>
</dbReference>
<keyword evidence="4 8" id="KW-0456">Lyase</keyword>
<evidence type="ECO:0000256" key="3">
    <source>
        <dbReference type="ARBA" id="ARBA00022898"/>
    </source>
</evidence>
<comment type="caution">
    <text evidence="8">The sequence shown here is derived from an EMBL/GenBank/DDBJ whole genome shotgun (WGS) entry which is preliminary data.</text>
</comment>
<evidence type="ECO:0000256" key="4">
    <source>
        <dbReference type="ARBA" id="ARBA00023239"/>
    </source>
</evidence>
<dbReference type="CDD" id="cd01563">
    <property type="entry name" value="Thr-synth_1"/>
    <property type="match status" value="1"/>
</dbReference>
<evidence type="ECO:0000256" key="5">
    <source>
        <dbReference type="NCBIfam" id="TIGR00260"/>
    </source>
</evidence>
<dbReference type="EMBL" id="JAEKNR010000031">
    <property type="protein sequence ID" value="MBJ7596974.1"/>
    <property type="molecule type" value="Genomic_DNA"/>
</dbReference>
<name>A0A934N7X0_9BACT</name>
<dbReference type="Pfam" id="PF00291">
    <property type="entry name" value="PALP"/>
    <property type="match status" value="1"/>
</dbReference>
<dbReference type="GO" id="GO:0006565">
    <property type="term" value="P:L-serine catabolic process"/>
    <property type="evidence" value="ECO:0007669"/>
    <property type="project" value="TreeGrafter"/>
</dbReference>
<dbReference type="GO" id="GO:0003941">
    <property type="term" value="F:L-serine ammonia-lyase activity"/>
    <property type="evidence" value="ECO:0007669"/>
    <property type="project" value="TreeGrafter"/>
</dbReference>
<dbReference type="PANTHER" id="PTHR48078">
    <property type="entry name" value="THREONINE DEHYDRATASE, MITOCHONDRIAL-RELATED"/>
    <property type="match status" value="1"/>
</dbReference>
<dbReference type="GO" id="GO:0009097">
    <property type="term" value="P:isoleucine biosynthetic process"/>
    <property type="evidence" value="ECO:0007669"/>
    <property type="project" value="TreeGrafter"/>
</dbReference>
<evidence type="ECO:0000256" key="6">
    <source>
        <dbReference type="PIRSR" id="PIRSR604450-51"/>
    </source>
</evidence>
<dbReference type="RefSeq" id="WP_338198837.1">
    <property type="nucleotide sequence ID" value="NZ_JAEKNR010000031.1"/>
</dbReference>
<dbReference type="GO" id="GO:0004794">
    <property type="term" value="F:threonine deaminase activity"/>
    <property type="evidence" value="ECO:0007669"/>
    <property type="project" value="TreeGrafter"/>
</dbReference>
<dbReference type="AlphaFoldDB" id="A0A934N7X0"/>
<dbReference type="GO" id="GO:0009088">
    <property type="term" value="P:threonine biosynthetic process"/>
    <property type="evidence" value="ECO:0007669"/>
    <property type="project" value="UniProtKB-UniRule"/>
</dbReference>
<dbReference type="EC" id="4.2.3.1" evidence="5"/>
<dbReference type="GO" id="GO:0004795">
    <property type="term" value="F:threonine synthase activity"/>
    <property type="evidence" value="ECO:0007669"/>
    <property type="project" value="UniProtKB-UniRule"/>
</dbReference>
<keyword evidence="3 6" id="KW-0663">Pyridoxal phosphate</keyword>
<dbReference type="NCBIfam" id="TIGR00260">
    <property type="entry name" value="thrC"/>
    <property type="match status" value="1"/>
</dbReference>
<dbReference type="Gene3D" id="3.40.50.1100">
    <property type="match status" value="2"/>
</dbReference>
<comment type="cofactor">
    <cofactor evidence="1 6">
        <name>pyridoxal 5'-phosphate</name>
        <dbReference type="ChEBI" id="CHEBI:597326"/>
    </cofactor>
</comment>
<evidence type="ECO:0000256" key="1">
    <source>
        <dbReference type="ARBA" id="ARBA00001933"/>
    </source>
</evidence>
<dbReference type="PANTHER" id="PTHR48078:SF6">
    <property type="entry name" value="L-THREONINE DEHYDRATASE CATABOLIC TDCB"/>
    <property type="match status" value="1"/>
</dbReference>
<dbReference type="InterPro" id="IPR036052">
    <property type="entry name" value="TrpB-like_PALP_sf"/>
</dbReference>
<evidence type="ECO:0000313" key="9">
    <source>
        <dbReference type="Proteomes" id="UP000612893"/>
    </source>
</evidence>
<organism evidence="8 9">
    <name type="scientific">Candidatus Nephthysia bennettiae</name>
    <dbReference type="NCBI Taxonomy" id="3127016"/>
    <lineage>
        <taxon>Bacteria</taxon>
        <taxon>Bacillati</taxon>
        <taxon>Candidatus Dormiibacterota</taxon>
        <taxon>Candidatus Dormibacteria</taxon>
        <taxon>Candidatus Dormibacterales</taxon>
        <taxon>Candidatus Dormibacteraceae</taxon>
        <taxon>Candidatus Nephthysia</taxon>
    </lineage>
</organism>
<dbReference type="InterPro" id="IPR001926">
    <property type="entry name" value="TrpB-like_PALP"/>
</dbReference>
<comment type="similarity">
    <text evidence="2">Belongs to the threonine synthase family.</text>
</comment>
<reference evidence="8" key="1">
    <citation type="submission" date="2020-10" db="EMBL/GenBank/DDBJ databases">
        <title>Ca. Dormibacterota MAGs.</title>
        <authorList>
            <person name="Montgomery K."/>
        </authorList>
    </citation>
    <scope>NUCLEOTIDE SEQUENCE [LARGE SCALE GENOMIC DNA]</scope>
    <source>
        <strain evidence="8">SC8812_S17_10</strain>
    </source>
</reference>
<feature type="domain" description="Tryptophan synthase beta chain-like PALP" evidence="7">
    <location>
        <begin position="85"/>
        <end position="388"/>
    </location>
</feature>
<evidence type="ECO:0000256" key="2">
    <source>
        <dbReference type="ARBA" id="ARBA00005517"/>
    </source>
</evidence>
<dbReference type="Proteomes" id="UP000612893">
    <property type="component" value="Unassembled WGS sequence"/>
</dbReference>
<dbReference type="GO" id="GO:0006567">
    <property type="term" value="P:L-threonine catabolic process"/>
    <property type="evidence" value="ECO:0007669"/>
    <property type="project" value="TreeGrafter"/>
</dbReference>